<evidence type="ECO:0000256" key="1">
    <source>
        <dbReference type="ARBA" id="ARBA00023015"/>
    </source>
</evidence>
<keyword evidence="2 4" id="KW-0238">DNA-binding</keyword>
<dbReference type="PANTHER" id="PTHR47506:SF1">
    <property type="entry name" value="HTH-TYPE TRANSCRIPTIONAL REGULATOR YJDC"/>
    <property type="match status" value="1"/>
</dbReference>
<feature type="domain" description="HTH tetR-type" evidence="5">
    <location>
        <begin position="8"/>
        <end position="68"/>
    </location>
</feature>
<dbReference type="Gene3D" id="1.10.357.10">
    <property type="entry name" value="Tetracycline Repressor, domain 2"/>
    <property type="match status" value="1"/>
</dbReference>
<keyword evidence="3" id="KW-0804">Transcription</keyword>
<evidence type="ECO:0000256" key="3">
    <source>
        <dbReference type="ARBA" id="ARBA00023163"/>
    </source>
</evidence>
<dbReference type="PRINTS" id="PR00455">
    <property type="entry name" value="HTHTETR"/>
</dbReference>
<dbReference type="InterPro" id="IPR009057">
    <property type="entry name" value="Homeodomain-like_sf"/>
</dbReference>
<evidence type="ECO:0000313" key="6">
    <source>
        <dbReference type="EMBL" id="MFC7385073.1"/>
    </source>
</evidence>
<proteinExistence type="predicted"/>
<dbReference type="Pfam" id="PF00440">
    <property type="entry name" value="TetR_N"/>
    <property type="match status" value="1"/>
</dbReference>
<keyword evidence="7" id="KW-1185">Reference proteome</keyword>
<dbReference type="Pfam" id="PF16925">
    <property type="entry name" value="TetR_C_13"/>
    <property type="match status" value="1"/>
</dbReference>
<dbReference type="RefSeq" id="WP_380828940.1">
    <property type="nucleotide sequence ID" value="NZ_JBHTCG010000015.1"/>
</dbReference>
<evidence type="ECO:0000259" key="5">
    <source>
        <dbReference type="PROSITE" id="PS50977"/>
    </source>
</evidence>
<name>A0ABW2PBG1_9ACTN</name>
<dbReference type="PANTHER" id="PTHR47506">
    <property type="entry name" value="TRANSCRIPTIONAL REGULATORY PROTEIN"/>
    <property type="match status" value="1"/>
</dbReference>
<organism evidence="6 7">
    <name type="scientific">Sphaerisporangium rhizosphaerae</name>
    <dbReference type="NCBI Taxonomy" id="2269375"/>
    <lineage>
        <taxon>Bacteria</taxon>
        <taxon>Bacillati</taxon>
        <taxon>Actinomycetota</taxon>
        <taxon>Actinomycetes</taxon>
        <taxon>Streptosporangiales</taxon>
        <taxon>Streptosporangiaceae</taxon>
        <taxon>Sphaerisporangium</taxon>
    </lineage>
</organism>
<dbReference type="Proteomes" id="UP001596496">
    <property type="component" value="Unassembled WGS sequence"/>
</dbReference>
<protein>
    <submittedName>
        <fullName evidence="6">TetR/AcrR family transcriptional regulator</fullName>
    </submittedName>
</protein>
<dbReference type="EMBL" id="JBHTCG010000015">
    <property type="protein sequence ID" value="MFC7385073.1"/>
    <property type="molecule type" value="Genomic_DNA"/>
</dbReference>
<sequence>MPGGRPRAFDPDTALDRALEVFWSQGYEGTAISDLTAAMGINRPSLYAAFGNKEDLFRKVLDRYIDGPGGFAARALDASRAREVAERMVYGAVELTSGTGTPRGCLSVRCVQACGPEAEPVRDEVAARRKAGEMALRARFERARDEGDLPADSDPADLARFVHAVTDGIAVQAASGAGRDDLLRVAEFALRAWPST</sequence>
<evidence type="ECO:0000256" key="4">
    <source>
        <dbReference type="PROSITE-ProRule" id="PRU00335"/>
    </source>
</evidence>
<evidence type="ECO:0000313" key="7">
    <source>
        <dbReference type="Proteomes" id="UP001596496"/>
    </source>
</evidence>
<gene>
    <name evidence="6" type="ORF">ACFQSB_22880</name>
</gene>
<dbReference type="PROSITE" id="PS50977">
    <property type="entry name" value="HTH_TETR_2"/>
    <property type="match status" value="1"/>
</dbReference>
<feature type="DNA-binding region" description="H-T-H motif" evidence="4">
    <location>
        <begin position="31"/>
        <end position="50"/>
    </location>
</feature>
<dbReference type="SUPFAM" id="SSF48498">
    <property type="entry name" value="Tetracyclin repressor-like, C-terminal domain"/>
    <property type="match status" value="1"/>
</dbReference>
<accession>A0ABW2PBG1</accession>
<dbReference type="InterPro" id="IPR001647">
    <property type="entry name" value="HTH_TetR"/>
</dbReference>
<dbReference type="InterPro" id="IPR036271">
    <property type="entry name" value="Tet_transcr_reg_TetR-rel_C_sf"/>
</dbReference>
<dbReference type="InterPro" id="IPR011075">
    <property type="entry name" value="TetR_C"/>
</dbReference>
<dbReference type="Gene3D" id="1.10.10.60">
    <property type="entry name" value="Homeodomain-like"/>
    <property type="match status" value="1"/>
</dbReference>
<evidence type="ECO:0000256" key="2">
    <source>
        <dbReference type="ARBA" id="ARBA00023125"/>
    </source>
</evidence>
<keyword evidence="1" id="KW-0805">Transcription regulation</keyword>
<comment type="caution">
    <text evidence="6">The sequence shown here is derived from an EMBL/GenBank/DDBJ whole genome shotgun (WGS) entry which is preliminary data.</text>
</comment>
<dbReference type="SUPFAM" id="SSF46689">
    <property type="entry name" value="Homeodomain-like"/>
    <property type="match status" value="1"/>
</dbReference>
<reference evidence="7" key="1">
    <citation type="journal article" date="2019" name="Int. J. Syst. Evol. Microbiol.">
        <title>The Global Catalogue of Microorganisms (GCM) 10K type strain sequencing project: providing services to taxonomists for standard genome sequencing and annotation.</title>
        <authorList>
            <consortium name="The Broad Institute Genomics Platform"/>
            <consortium name="The Broad Institute Genome Sequencing Center for Infectious Disease"/>
            <person name="Wu L."/>
            <person name="Ma J."/>
        </authorList>
    </citation>
    <scope>NUCLEOTIDE SEQUENCE [LARGE SCALE GENOMIC DNA]</scope>
    <source>
        <strain evidence="7">CECT 7649</strain>
    </source>
</reference>